<evidence type="ECO:0000256" key="1">
    <source>
        <dbReference type="SAM" id="MobiDB-lite"/>
    </source>
</evidence>
<accession>A0A7J7Y989</accession>
<feature type="compositionally biased region" description="Basic and acidic residues" evidence="1">
    <location>
        <begin position="48"/>
        <end position="61"/>
    </location>
</feature>
<dbReference type="AntiFam" id="ANF00012">
    <property type="entry name" value="tRNA translation"/>
</dbReference>
<evidence type="ECO:0000313" key="3">
    <source>
        <dbReference type="Proteomes" id="UP000558488"/>
    </source>
</evidence>
<reference evidence="2 3" key="1">
    <citation type="journal article" date="2020" name="Nature">
        <title>Six reference-quality genomes reveal evolution of bat adaptations.</title>
        <authorList>
            <person name="Jebb D."/>
            <person name="Huang Z."/>
            <person name="Pippel M."/>
            <person name="Hughes G.M."/>
            <person name="Lavrichenko K."/>
            <person name="Devanna P."/>
            <person name="Winkler S."/>
            <person name="Jermiin L.S."/>
            <person name="Skirmuntt E.C."/>
            <person name="Katzourakis A."/>
            <person name="Burkitt-Gray L."/>
            <person name="Ray D.A."/>
            <person name="Sullivan K.A.M."/>
            <person name="Roscito J.G."/>
            <person name="Kirilenko B.M."/>
            <person name="Davalos L.M."/>
            <person name="Corthals A.P."/>
            <person name="Power M.L."/>
            <person name="Jones G."/>
            <person name="Ransome R.D."/>
            <person name="Dechmann D.K.N."/>
            <person name="Locatelli A.G."/>
            <person name="Puechmaille S.J."/>
            <person name="Fedrigo O."/>
            <person name="Jarvis E.D."/>
            <person name="Hiller M."/>
            <person name="Vernes S.C."/>
            <person name="Myers E.W."/>
            <person name="Teeling E.C."/>
        </authorList>
    </citation>
    <scope>NUCLEOTIDE SEQUENCE [LARGE SCALE GENOMIC DNA]</scope>
    <source>
        <strain evidence="2">MPipKuh1</strain>
        <tissue evidence="2">Flight muscle</tissue>
    </source>
</reference>
<protein>
    <submittedName>
        <fullName evidence="2">Uncharacterized protein</fullName>
    </submittedName>
</protein>
<dbReference type="AlphaFoldDB" id="A0A7J7Y989"/>
<organism evidence="2 3">
    <name type="scientific">Pipistrellus kuhlii</name>
    <name type="common">Kuhl's pipistrelle</name>
    <dbReference type="NCBI Taxonomy" id="59472"/>
    <lineage>
        <taxon>Eukaryota</taxon>
        <taxon>Metazoa</taxon>
        <taxon>Chordata</taxon>
        <taxon>Craniata</taxon>
        <taxon>Vertebrata</taxon>
        <taxon>Euteleostomi</taxon>
        <taxon>Mammalia</taxon>
        <taxon>Eutheria</taxon>
        <taxon>Laurasiatheria</taxon>
        <taxon>Chiroptera</taxon>
        <taxon>Yangochiroptera</taxon>
        <taxon>Vespertilionidae</taxon>
        <taxon>Pipistrellus</taxon>
    </lineage>
</organism>
<sequence length="154" mass="17567">MEGPGEYYAKSVVGKLISQKSQMSTVHRLKFLLRANFFSEFLQRGRERDRKLETSMRENHRSAASCTPPTGEMPATKAHAPDRNRTRNLSVQRPTLYPLRQTSFGESQLFKLKLLTPFLQNRIAQAVVFCGGDTLKWPESHVAQEPQFADRSAK</sequence>
<keyword evidence="3" id="KW-1185">Reference proteome</keyword>
<dbReference type="Proteomes" id="UP000558488">
    <property type="component" value="Unassembled WGS sequence"/>
</dbReference>
<feature type="region of interest" description="Disordered" evidence="1">
    <location>
        <begin position="48"/>
        <end position="92"/>
    </location>
</feature>
<gene>
    <name evidence="2" type="ORF">mPipKuh1_010353</name>
</gene>
<evidence type="ECO:0000313" key="2">
    <source>
        <dbReference type="EMBL" id="KAF6358531.1"/>
    </source>
</evidence>
<name>A0A7J7Y989_PIPKU</name>
<proteinExistence type="predicted"/>
<dbReference type="EMBL" id="JACAGB010000006">
    <property type="protein sequence ID" value="KAF6358531.1"/>
    <property type="molecule type" value="Genomic_DNA"/>
</dbReference>
<comment type="caution">
    <text evidence="2">The sequence shown here is derived from an EMBL/GenBank/DDBJ whole genome shotgun (WGS) entry which is preliminary data.</text>
</comment>